<dbReference type="Pfam" id="PF13462">
    <property type="entry name" value="Thioredoxin_4"/>
    <property type="match status" value="1"/>
</dbReference>
<comment type="similarity">
    <text evidence="2">Belongs to the thioredoxin family. DsbA subfamily.</text>
</comment>
<evidence type="ECO:0000256" key="3">
    <source>
        <dbReference type="SAM" id="SignalP"/>
    </source>
</evidence>
<dbReference type="PANTHER" id="PTHR13887:SF56">
    <property type="entry name" value="THIOREDOXIN-LIKE REDUCTASE RV2466C"/>
    <property type="match status" value="1"/>
</dbReference>
<evidence type="ECO:0000256" key="2">
    <source>
        <dbReference type="ARBA" id="ARBA00005791"/>
    </source>
</evidence>
<keyword evidence="6" id="KW-1185">Reference proteome</keyword>
<evidence type="ECO:0000259" key="4">
    <source>
        <dbReference type="PROSITE" id="PS51352"/>
    </source>
</evidence>
<gene>
    <name evidence="5" type="ORF">EV663_10479</name>
</gene>
<dbReference type="InterPro" id="IPR036249">
    <property type="entry name" value="Thioredoxin-like_sf"/>
</dbReference>
<feature type="signal peptide" evidence="3">
    <location>
        <begin position="1"/>
        <end position="18"/>
    </location>
</feature>
<sequence>MIRILTLSLCLIVLTALAGAVPRVGAPGQTLPGAAFAQEAVTVQPFTLGDPDAPITFAEYASFTCGHCADFHDDVFKRLKAEYIDTGKVHFTYQEVYWDRYAIWAGLLARCGGETRFFGLVSMLYEKQREWIDPKDPARTADNLRRIGRTAGLDDAQMDACFNDVKLAEALIARSDEVTKRDGVDGTPSMMIDGELYQNMSYRRLKKILDDKLGG</sequence>
<protein>
    <submittedName>
        <fullName evidence="5">Thioredoxin-like protein</fullName>
    </submittedName>
</protein>
<keyword evidence="3" id="KW-0732">Signal</keyword>
<evidence type="ECO:0000313" key="5">
    <source>
        <dbReference type="EMBL" id="TCP61628.1"/>
    </source>
</evidence>
<comment type="caution">
    <text evidence="5">The sequence shown here is derived from an EMBL/GenBank/DDBJ whole genome shotgun (WGS) entry which is preliminary data.</text>
</comment>
<dbReference type="RefSeq" id="WP_132950972.1">
    <property type="nucleotide sequence ID" value="NZ_SLXU01000004.1"/>
</dbReference>
<evidence type="ECO:0000256" key="1">
    <source>
        <dbReference type="ARBA" id="ARBA00003565"/>
    </source>
</evidence>
<dbReference type="PANTHER" id="PTHR13887">
    <property type="entry name" value="GLUTATHIONE S-TRANSFERASE KAPPA"/>
    <property type="match status" value="1"/>
</dbReference>
<dbReference type="OrthoDB" id="8478320at2"/>
<dbReference type="Proteomes" id="UP000295050">
    <property type="component" value="Unassembled WGS sequence"/>
</dbReference>
<proteinExistence type="inferred from homology"/>
<feature type="chain" id="PRO_5020262248" evidence="3">
    <location>
        <begin position="19"/>
        <end position="215"/>
    </location>
</feature>
<dbReference type="PROSITE" id="PS51352">
    <property type="entry name" value="THIOREDOXIN_2"/>
    <property type="match status" value="1"/>
</dbReference>
<comment type="function">
    <text evidence="1">May be required for disulfide bond formation in some proteins.</text>
</comment>
<dbReference type="Gene3D" id="3.40.30.10">
    <property type="entry name" value="Glutaredoxin"/>
    <property type="match status" value="1"/>
</dbReference>
<dbReference type="SUPFAM" id="SSF52833">
    <property type="entry name" value="Thioredoxin-like"/>
    <property type="match status" value="1"/>
</dbReference>
<feature type="domain" description="Thioredoxin" evidence="4">
    <location>
        <begin position="25"/>
        <end position="214"/>
    </location>
</feature>
<evidence type="ECO:0000313" key="6">
    <source>
        <dbReference type="Proteomes" id="UP000295050"/>
    </source>
</evidence>
<organism evidence="5 6">
    <name type="scientific">Rhodovulum bhavnagarense</name>
    <dbReference type="NCBI Taxonomy" id="992286"/>
    <lineage>
        <taxon>Bacteria</taxon>
        <taxon>Pseudomonadati</taxon>
        <taxon>Pseudomonadota</taxon>
        <taxon>Alphaproteobacteria</taxon>
        <taxon>Rhodobacterales</taxon>
        <taxon>Paracoccaceae</taxon>
        <taxon>Rhodovulum</taxon>
    </lineage>
</organism>
<dbReference type="EMBL" id="SLXU01000004">
    <property type="protein sequence ID" value="TCP61628.1"/>
    <property type="molecule type" value="Genomic_DNA"/>
</dbReference>
<dbReference type="Gene3D" id="1.10.40.110">
    <property type="match status" value="1"/>
</dbReference>
<accession>A0A4R2RGD6</accession>
<dbReference type="AlphaFoldDB" id="A0A4R2RGD6"/>
<dbReference type="InterPro" id="IPR012336">
    <property type="entry name" value="Thioredoxin-like_fold"/>
</dbReference>
<reference evidence="5 6" key="1">
    <citation type="submission" date="2019-03" db="EMBL/GenBank/DDBJ databases">
        <title>Genomic Encyclopedia of Type Strains, Phase IV (KMG-IV): sequencing the most valuable type-strain genomes for metagenomic binning, comparative biology and taxonomic classification.</title>
        <authorList>
            <person name="Goeker M."/>
        </authorList>
    </citation>
    <scope>NUCLEOTIDE SEQUENCE [LARGE SCALE GENOMIC DNA]</scope>
    <source>
        <strain evidence="5 6">DSM 24766</strain>
    </source>
</reference>
<dbReference type="InterPro" id="IPR013766">
    <property type="entry name" value="Thioredoxin_domain"/>
</dbReference>
<name>A0A4R2RGD6_9RHOB</name>